<evidence type="ECO:0000256" key="5">
    <source>
        <dbReference type="ARBA" id="ARBA00023002"/>
    </source>
</evidence>
<name>A0A223S835_9ACTN</name>
<dbReference type="PROSITE" id="PS51387">
    <property type="entry name" value="FAD_PCMH"/>
    <property type="match status" value="1"/>
</dbReference>
<dbReference type="InterPro" id="IPR016169">
    <property type="entry name" value="FAD-bd_PCMH_sub2"/>
</dbReference>
<dbReference type="Proteomes" id="UP000215005">
    <property type="component" value="Chromosome"/>
</dbReference>
<dbReference type="Gene3D" id="3.40.462.20">
    <property type="match status" value="1"/>
</dbReference>
<dbReference type="AlphaFoldDB" id="A0A223S835"/>
<dbReference type="GO" id="GO:0016491">
    <property type="term" value="F:oxidoreductase activity"/>
    <property type="evidence" value="ECO:0007669"/>
    <property type="project" value="UniProtKB-KW"/>
</dbReference>
<dbReference type="Gene3D" id="3.30.465.10">
    <property type="match status" value="1"/>
</dbReference>
<dbReference type="PANTHER" id="PTHR42973:SF39">
    <property type="entry name" value="FAD-BINDING PCMH-TYPE DOMAIN-CONTAINING PROTEIN"/>
    <property type="match status" value="1"/>
</dbReference>
<comment type="similarity">
    <text evidence="2">Belongs to the oxygen-dependent FAD-linked oxidoreductase family.</text>
</comment>
<evidence type="ECO:0000256" key="1">
    <source>
        <dbReference type="ARBA" id="ARBA00001974"/>
    </source>
</evidence>
<reference evidence="7 8" key="1">
    <citation type="submission" date="2017-08" db="EMBL/GenBank/DDBJ databases">
        <title>The complete genome sequence of Nocardiopsis gilva YIM 90087.</title>
        <authorList>
            <person name="Yin M."/>
            <person name="Tang S."/>
        </authorList>
    </citation>
    <scope>NUCLEOTIDE SEQUENCE [LARGE SCALE GENOMIC DNA]</scope>
    <source>
        <strain evidence="7 8">YIM 90087</strain>
    </source>
</reference>
<dbReference type="InterPro" id="IPR006094">
    <property type="entry name" value="Oxid_FAD_bind_N"/>
</dbReference>
<keyword evidence="3" id="KW-0285">Flavoprotein</keyword>
<dbReference type="InterPro" id="IPR036318">
    <property type="entry name" value="FAD-bd_PCMH-like_sf"/>
</dbReference>
<dbReference type="SUPFAM" id="SSF56176">
    <property type="entry name" value="FAD-binding/transporter-associated domain-like"/>
    <property type="match status" value="1"/>
</dbReference>
<protein>
    <submittedName>
        <fullName evidence="7">FAD-binding oxidoreductase</fullName>
    </submittedName>
</protein>
<sequence length="539" mass="58089">MPTLALPQEQRNQPCLTAPSAMRGEVSMTDGSQLPQRDATTTAGTAAAGDVDWASLQQQLQKADAGTLYLPGDSSYYPLSIPQNHRYADVRPQGVVCPGNDTGENGAEGVSIAIKWAHEQGLPVAPRSNGHNYAGYSTTPGLLLNLSRLKNPCLIPSNGDTPLLKAGSGTTNADVYPWLRRQSAPHVAIPTGRCPSVALGGLVLGGGIGFSDRKYGLTCDTLVETTVVLADGRIVTANEHNEYSDLFWACRGGAGNNFGVTVDFTFKTHPVPAQFSVFDLKWPIKDTVAVVQAMQNLIADAGTPDGFHLRLGIGTSGRSPAESAENANCNAMGEFYGTAADLRKLLKPVLDCASPTLKSRIEDMDFWRATDYTFATTPVLQWGGKSAIVNEKLTPDQITACVDAMKTWPGSRNDDGAGIALFAMGGAINEVRPDATAFFHRNAHFIMALESSWADDDSSATAQACRDWLNSLYTQVWGANGPDHCYQNFPDPDLTRWSERYYGSNYNRLVEVKKKYDPAGMFHYGQSIGNQSQINPDPA</sequence>
<keyword evidence="4" id="KW-0274">FAD</keyword>
<feature type="domain" description="FAD-binding PCMH-type" evidence="6">
    <location>
        <begin position="88"/>
        <end position="271"/>
    </location>
</feature>
<evidence type="ECO:0000256" key="2">
    <source>
        <dbReference type="ARBA" id="ARBA00005466"/>
    </source>
</evidence>
<evidence type="ECO:0000259" key="6">
    <source>
        <dbReference type="PROSITE" id="PS51387"/>
    </source>
</evidence>
<organism evidence="7 8">
    <name type="scientific">Nocardiopsis gilva YIM 90087</name>
    <dbReference type="NCBI Taxonomy" id="1235441"/>
    <lineage>
        <taxon>Bacteria</taxon>
        <taxon>Bacillati</taxon>
        <taxon>Actinomycetota</taxon>
        <taxon>Actinomycetes</taxon>
        <taxon>Streptosporangiales</taxon>
        <taxon>Nocardiopsidaceae</taxon>
        <taxon>Nocardiopsis</taxon>
    </lineage>
</organism>
<dbReference type="InterPro" id="IPR012951">
    <property type="entry name" value="BBE"/>
</dbReference>
<dbReference type="EMBL" id="CP022753">
    <property type="protein sequence ID" value="ASU84285.1"/>
    <property type="molecule type" value="Genomic_DNA"/>
</dbReference>
<dbReference type="SUPFAM" id="SSF55103">
    <property type="entry name" value="FAD-linked oxidases, C-terminal domain"/>
    <property type="match status" value="1"/>
</dbReference>
<dbReference type="PANTHER" id="PTHR42973">
    <property type="entry name" value="BINDING OXIDOREDUCTASE, PUTATIVE (AFU_ORTHOLOGUE AFUA_1G17690)-RELATED"/>
    <property type="match status" value="1"/>
</dbReference>
<evidence type="ECO:0000313" key="7">
    <source>
        <dbReference type="EMBL" id="ASU84285.1"/>
    </source>
</evidence>
<keyword evidence="8" id="KW-1185">Reference proteome</keyword>
<dbReference type="Pfam" id="PF08031">
    <property type="entry name" value="BBE"/>
    <property type="match status" value="1"/>
</dbReference>
<accession>A0A223S835</accession>
<keyword evidence="5" id="KW-0560">Oxidoreductase</keyword>
<dbReference type="GO" id="GO:0071949">
    <property type="term" value="F:FAD binding"/>
    <property type="evidence" value="ECO:0007669"/>
    <property type="project" value="InterPro"/>
</dbReference>
<comment type="cofactor">
    <cofactor evidence="1">
        <name>FAD</name>
        <dbReference type="ChEBI" id="CHEBI:57692"/>
    </cofactor>
</comment>
<evidence type="ECO:0000256" key="3">
    <source>
        <dbReference type="ARBA" id="ARBA00022630"/>
    </source>
</evidence>
<gene>
    <name evidence="7" type="ORF">CDO52_17110</name>
</gene>
<proteinExistence type="inferred from homology"/>
<dbReference type="InterPro" id="IPR016166">
    <property type="entry name" value="FAD-bd_PCMH"/>
</dbReference>
<dbReference type="InterPro" id="IPR016164">
    <property type="entry name" value="FAD-linked_Oxase-like_C"/>
</dbReference>
<evidence type="ECO:0000256" key="4">
    <source>
        <dbReference type="ARBA" id="ARBA00022827"/>
    </source>
</evidence>
<dbReference type="Pfam" id="PF01565">
    <property type="entry name" value="FAD_binding_4"/>
    <property type="match status" value="1"/>
</dbReference>
<dbReference type="KEGG" id="ngv:CDO52_17110"/>
<evidence type="ECO:0000313" key="8">
    <source>
        <dbReference type="Proteomes" id="UP000215005"/>
    </source>
</evidence>
<dbReference type="InterPro" id="IPR050416">
    <property type="entry name" value="FAD-linked_Oxidoreductase"/>
</dbReference>